<dbReference type="PANTHER" id="PTHR35218:SF9">
    <property type="entry name" value="ENDONUCLEASE_EXONUCLEASE_PHOSPHATASE DOMAIN-CONTAINING PROTEIN"/>
    <property type="match status" value="1"/>
</dbReference>
<dbReference type="AlphaFoldDB" id="A0AAE0ACX0"/>
<proteinExistence type="predicted"/>
<dbReference type="PANTHER" id="PTHR35218">
    <property type="entry name" value="RNASE H DOMAIN-CONTAINING PROTEIN"/>
    <property type="match status" value="1"/>
</dbReference>
<dbReference type="EMBL" id="JANJYJ010000005">
    <property type="protein sequence ID" value="KAK3210987.1"/>
    <property type="molecule type" value="Genomic_DNA"/>
</dbReference>
<reference evidence="1" key="1">
    <citation type="journal article" date="2023" name="Plant J.">
        <title>Genome sequences and population genomics provide insights into the demographic history, inbreeding, and mutation load of two 'living fossil' tree species of Dipteronia.</title>
        <authorList>
            <person name="Feng Y."/>
            <person name="Comes H.P."/>
            <person name="Chen J."/>
            <person name="Zhu S."/>
            <person name="Lu R."/>
            <person name="Zhang X."/>
            <person name="Li P."/>
            <person name="Qiu J."/>
            <person name="Olsen K.M."/>
            <person name="Qiu Y."/>
        </authorList>
    </citation>
    <scope>NUCLEOTIDE SEQUENCE</scope>
    <source>
        <strain evidence="1">NBL</strain>
    </source>
</reference>
<organism evidence="1 2">
    <name type="scientific">Dipteronia sinensis</name>
    <dbReference type="NCBI Taxonomy" id="43782"/>
    <lineage>
        <taxon>Eukaryota</taxon>
        <taxon>Viridiplantae</taxon>
        <taxon>Streptophyta</taxon>
        <taxon>Embryophyta</taxon>
        <taxon>Tracheophyta</taxon>
        <taxon>Spermatophyta</taxon>
        <taxon>Magnoliopsida</taxon>
        <taxon>eudicotyledons</taxon>
        <taxon>Gunneridae</taxon>
        <taxon>Pentapetalae</taxon>
        <taxon>rosids</taxon>
        <taxon>malvids</taxon>
        <taxon>Sapindales</taxon>
        <taxon>Sapindaceae</taxon>
        <taxon>Hippocastanoideae</taxon>
        <taxon>Acereae</taxon>
        <taxon>Dipteronia</taxon>
    </lineage>
</organism>
<protein>
    <recommendedName>
        <fullName evidence="3">Endonuclease/exonuclease/phosphatase domain-containing protein</fullName>
    </recommendedName>
</protein>
<dbReference type="Proteomes" id="UP001281410">
    <property type="component" value="Unassembled WGS sequence"/>
</dbReference>
<dbReference type="SUPFAM" id="SSF56219">
    <property type="entry name" value="DNase I-like"/>
    <property type="match status" value="1"/>
</dbReference>
<comment type="caution">
    <text evidence="1">The sequence shown here is derived from an EMBL/GenBank/DDBJ whole genome shotgun (WGS) entry which is preliminary data.</text>
</comment>
<evidence type="ECO:0008006" key="3">
    <source>
        <dbReference type="Google" id="ProtNLM"/>
    </source>
</evidence>
<dbReference type="Gene3D" id="3.60.10.10">
    <property type="entry name" value="Endonuclease/exonuclease/phosphatase"/>
    <property type="match status" value="1"/>
</dbReference>
<dbReference type="InterPro" id="IPR036691">
    <property type="entry name" value="Endo/exonu/phosph_ase_sf"/>
</dbReference>
<accession>A0AAE0ACX0</accession>
<evidence type="ECO:0000313" key="2">
    <source>
        <dbReference type="Proteomes" id="UP001281410"/>
    </source>
</evidence>
<evidence type="ECO:0000313" key="1">
    <source>
        <dbReference type="EMBL" id="KAK3210987.1"/>
    </source>
</evidence>
<gene>
    <name evidence="1" type="ORF">Dsin_015693</name>
</gene>
<name>A0AAE0ACX0_9ROSI</name>
<keyword evidence="2" id="KW-1185">Reference proteome</keyword>
<sequence>MSILCWNVWGLGNPRAFQALKRALKKPSPNLVFLSETKLHKGEVDRFRHLLGFEEVLQVESEGNSGGLLLLWREWDVVVQSFSKGHIDVKVRMDNGMVWHFTGFYGNPNQSNRSFSWELLKRIRWVDKLPWIC</sequence>